<feature type="transmembrane region" description="Helical" evidence="2">
    <location>
        <begin position="175"/>
        <end position="192"/>
    </location>
</feature>
<evidence type="ECO:0000313" key="4">
    <source>
        <dbReference type="EMBL" id="TCJ15616.1"/>
    </source>
</evidence>
<dbReference type="Proteomes" id="UP000295244">
    <property type="component" value="Unassembled WGS sequence"/>
</dbReference>
<dbReference type="EMBL" id="SKBU01000023">
    <property type="protein sequence ID" value="TCJ15616.1"/>
    <property type="molecule type" value="Genomic_DNA"/>
</dbReference>
<reference evidence="4 5" key="1">
    <citation type="submission" date="2019-03" db="EMBL/GenBank/DDBJ databases">
        <title>Whole genome sequence of a novel Rubrobacter taiwanensis strain, isolated from Yellowstone National Park.</title>
        <authorList>
            <person name="Freed S."/>
            <person name="Ramaley R.F."/>
            <person name="Kyndt J.A."/>
        </authorList>
    </citation>
    <scope>NUCLEOTIDE SEQUENCE [LARGE SCALE GENOMIC DNA]</scope>
    <source>
        <strain evidence="4 5">Yellowstone</strain>
    </source>
</reference>
<evidence type="ECO:0000313" key="5">
    <source>
        <dbReference type="Proteomes" id="UP000295244"/>
    </source>
</evidence>
<feature type="region of interest" description="Disordered" evidence="1">
    <location>
        <begin position="142"/>
        <end position="170"/>
    </location>
</feature>
<keyword evidence="5" id="KW-1185">Reference proteome</keyword>
<sequence>MGRVYPEYRRRCQDHGQRGGNRVYCGHAAADRRDCRGCRGELSYRRGGRRRHGATDPSPPFPACRLDKGTPMTLRKYQDAIIAVLLLGFAGLFAYQAGQLPQEHVQRAPGMAIYPLLVAVAIGIASFVLLVRSLIKAEDAGSEEKQEPEVDLEEGVTSRNESEEDRSAEAGKQRLAPHILFPIVGIAILVSYGWALEAVGYLVATPALLALLLLAYGVRSWKVIVGLSAGATAVIYLVFYYLLLIRLP</sequence>
<accession>A0A4R1BEM1</accession>
<dbReference type="AlphaFoldDB" id="A0A4R1BEM1"/>
<organism evidence="4 5">
    <name type="scientific">Rubrobacter taiwanensis</name>
    <dbReference type="NCBI Taxonomy" id="185139"/>
    <lineage>
        <taxon>Bacteria</taxon>
        <taxon>Bacillati</taxon>
        <taxon>Actinomycetota</taxon>
        <taxon>Rubrobacteria</taxon>
        <taxon>Rubrobacterales</taxon>
        <taxon>Rubrobacteraceae</taxon>
        <taxon>Rubrobacter</taxon>
    </lineage>
</organism>
<gene>
    <name evidence="4" type="ORF">E0L93_12405</name>
</gene>
<keyword evidence="2" id="KW-1133">Transmembrane helix</keyword>
<feature type="transmembrane region" description="Helical" evidence="2">
    <location>
        <begin position="198"/>
        <end position="216"/>
    </location>
</feature>
<feature type="domain" description="DUF1468" evidence="3">
    <location>
        <begin position="81"/>
        <end position="248"/>
    </location>
</feature>
<keyword evidence="2" id="KW-0472">Membrane</keyword>
<evidence type="ECO:0000256" key="2">
    <source>
        <dbReference type="SAM" id="Phobius"/>
    </source>
</evidence>
<feature type="transmembrane region" description="Helical" evidence="2">
    <location>
        <begin position="112"/>
        <end position="135"/>
    </location>
</feature>
<evidence type="ECO:0000259" key="3">
    <source>
        <dbReference type="Pfam" id="PF07331"/>
    </source>
</evidence>
<comment type="caution">
    <text evidence="4">The sequence shown here is derived from an EMBL/GenBank/DDBJ whole genome shotgun (WGS) entry which is preliminary data.</text>
</comment>
<evidence type="ECO:0000256" key="1">
    <source>
        <dbReference type="SAM" id="MobiDB-lite"/>
    </source>
</evidence>
<dbReference type="InterPro" id="IPR009936">
    <property type="entry name" value="DUF1468"/>
</dbReference>
<name>A0A4R1BEM1_9ACTN</name>
<feature type="transmembrane region" description="Helical" evidence="2">
    <location>
        <begin position="223"/>
        <end position="243"/>
    </location>
</feature>
<dbReference type="Pfam" id="PF07331">
    <property type="entry name" value="TctB"/>
    <property type="match status" value="1"/>
</dbReference>
<protein>
    <submittedName>
        <fullName evidence="4">Tripartite tricarboxylate transporter TctB family protein</fullName>
    </submittedName>
</protein>
<keyword evidence="2" id="KW-0812">Transmembrane</keyword>
<proteinExistence type="predicted"/>
<feature type="transmembrane region" description="Helical" evidence="2">
    <location>
        <begin position="80"/>
        <end position="100"/>
    </location>
</feature>